<dbReference type="InterPro" id="IPR004838">
    <property type="entry name" value="NHTrfase_class1_PyrdxlP-BS"/>
</dbReference>
<sequence length="407" mass="44721">MASRARTRGREFLDAGTDSTYPFFDGYGPTESALDAMTASAAAARNYPSSFGLLELREAMAGLLARQFGVEVDHRTELMITNGASQAFDALSRSYAGEYVLLPELALSTVESISVGNGAAPVRVPLGPDHRLDPAALEETIDRLGEHRLRFLYLNSPANPTGVVYGRGELSRIVQIARAHRVLVIHDHDSWFTTHQGHRSVSILEIPGAQEIAVAVLSLSKELGLPGLRVGAVAGCAEVVNTLRVHNSLFSVMIPEFCQRAASEALRRFRPDAARERLQKEIGSSLRVALQGLRELGWPEQAVLPPSAGYKFLFRPPPSFSFTGDPSGVELFDFLLARDASVKLSTSRSFNHEDQGWMRIILMQTEQRMKELFSRLHEIGVSYTMPMPAGLVDDYRTVMSGHDLSNL</sequence>
<dbReference type="GO" id="GO:0008483">
    <property type="term" value="F:transaminase activity"/>
    <property type="evidence" value="ECO:0007669"/>
    <property type="project" value="UniProtKB-KW"/>
</dbReference>
<dbReference type="PANTHER" id="PTHR42832">
    <property type="entry name" value="AMINO ACID AMINOTRANSFERASE"/>
    <property type="match status" value="1"/>
</dbReference>
<evidence type="ECO:0000256" key="2">
    <source>
        <dbReference type="ARBA" id="ARBA00022576"/>
    </source>
</evidence>
<comment type="caution">
    <text evidence="6">The sequence shown here is derived from an EMBL/GenBank/DDBJ whole genome shotgun (WGS) entry which is preliminary data.</text>
</comment>
<evidence type="ECO:0000313" key="6">
    <source>
        <dbReference type="EMBL" id="GAA2612766.1"/>
    </source>
</evidence>
<keyword evidence="7" id="KW-1185">Reference proteome</keyword>
<evidence type="ECO:0000256" key="3">
    <source>
        <dbReference type="ARBA" id="ARBA00022679"/>
    </source>
</evidence>
<dbReference type="CDD" id="cd00609">
    <property type="entry name" value="AAT_like"/>
    <property type="match status" value="1"/>
</dbReference>
<evidence type="ECO:0000313" key="7">
    <source>
        <dbReference type="Proteomes" id="UP001501509"/>
    </source>
</evidence>
<keyword evidence="2 4" id="KW-0032">Aminotransferase</keyword>
<evidence type="ECO:0000259" key="5">
    <source>
        <dbReference type="Pfam" id="PF00155"/>
    </source>
</evidence>
<dbReference type="InterPro" id="IPR050881">
    <property type="entry name" value="LL-DAP_aminotransferase"/>
</dbReference>
<dbReference type="EMBL" id="BAAATD010000007">
    <property type="protein sequence ID" value="GAA2612766.1"/>
    <property type="molecule type" value="Genomic_DNA"/>
</dbReference>
<dbReference type="InterPro" id="IPR015421">
    <property type="entry name" value="PyrdxlP-dep_Trfase_major"/>
</dbReference>
<dbReference type="PROSITE" id="PS00105">
    <property type="entry name" value="AA_TRANSFER_CLASS_1"/>
    <property type="match status" value="1"/>
</dbReference>
<protein>
    <recommendedName>
        <fullName evidence="4">Aminotransferase</fullName>
        <ecNumber evidence="4">2.6.1.-</ecNumber>
    </recommendedName>
</protein>
<dbReference type="InterPro" id="IPR015424">
    <property type="entry name" value="PyrdxlP-dep_Trfase"/>
</dbReference>
<dbReference type="InterPro" id="IPR004839">
    <property type="entry name" value="Aminotransferase_I/II_large"/>
</dbReference>
<organism evidence="6 7">
    <name type="scientific">Actinomadura fulvescens</name>
    <dbReference type="NCBI Taxonomy" id="46160"/>
    <lineage>
        <taxon>Bacteria</taxon>
        <taxon>Bacillati</taxon>
        <taxon>Actinomycetota</taxon>
        <taxon>Actinomycetes</taxon>
        <taxon>Streptosporangiales</taxon>
        <taxon>Thermomonosporaceae</taxon>
        <taxon>Actinomadura</taxon>
    </lineage>
</organism>
<dbReference type="Gene3D" id="3.40.640.10">
    <property type="entry name" value="Type I PLP-dependent aspartate aminotransferase-like (Major domain)"/>
    <property type="match status" value="1"/>
</dbReference>
<keyword evidence="3 4" id="KW-0808">Transferase</keyword>
<evidence type="ECO:0000256" key="1">
    <source>
        <dbReference type="ARBA" id="ARBA00001933"/>
    </source>
</evidence>
<feature type="domain" description="Aminotransferase class I/classII large" evidence="5">
    <location>
        <begin position="21"/>
        <end position="376"/>
    </location>
</feature>
<dbReference type="PANTHER" id="PTHR42832:SF3">
    <property type="entry name" value="L-GLUTAMINE--4-(METHYLSULFANYL)-2-OXOBUTANOATE AMINOTRANSFERASE"/>
    <property type="match status" value="1"/>
</dbReference>
<reference evidence="7" key="1">
    <citation type="journal article" date="2019" name="Int. J. Syst. Evol. Microbiol.">
        <title>The Global Catalogue of Microorganisms (GCM) 10K type strain sequencing project: providing services to taxonomists for standard genome sequencing and annotation.</title>
        <authorList>
            <consortium name="The Broad Institute Genomics Platform"/>
            <consortium name="The Broad Institute Genome Sequencing Center for Infectious Disease"/>
            <person name="Wu L."/>
            <person name="Ma J."/>
        </authorList>
    </citation>
    <scope>NUCLEOTIDE SEQUENCE [LARGE SCALE GENOMIC DNA]</scope>
    <source>
        <strain evidence="7">JCM 6833</strain>
    </source>
</reference>
<evidence type="ECO:0000256" key="4">
    <source>
        <dbReference type="RuleBase" id="RU000481"/>
    </source>
</evidence>
<dbReference type="SUPFAM" id="SSF53383">
    <property type="entry name" value="PLP-dependent transferases"/>
    <property type="match status" value="1"/>
</dbReference>
<dbReference type="Proteomes" id="UP001501509">
    <property type="component" value="Unassembled WGS sequence"/>
</dbReference>
<accession>A0ABP6CEM7</accession>
<gene>
    <name evidence="6" type="ORF">GCM10010411_54430</name>
</gene>
<proteinExistence type="inferred from homology"/>
<comment type="cofactor">
    <cofactor evidence="1 4">
        <name>pyridoxal 5'-phosphate</name>
        <dbReference type="ChEBI" id="CHEBI:597326"/>
    </cofactor>
</comment>
<dbReference type="Pfam" id="PF00155">
    <property type="entry name" value="Aminotran_1_2"/>
    <property type="match status" value="1"/>
</dbReference>
<name>A0ABP6CEM7_9ACTN</name>
<comment type="similarity">
    <text evidence="4">Belongs to the class-I pyridoxal-phosphate-dependent aminotransferase family.</text>
</comment>
<dbReference type="EC" id="2.6.1.-" evidence="4"/>